<dbReference type="InterPro" id="IPR036598">
    <property type="entry name" value="GOLD_dom_sf"/>
</dbReference>
<keyword evidence="12" id="KW-1185">Reference proteome</keyword>
<evidence type="ECO:0000256" key="5">
    <source>
        <dbReference type="ARBA" id="ARBA00022989"/>
    </source>
</evidence>
<dbReference type="EMBL" id="BQXU01000004">
    <property type="protein sequence ID" value="GKT42312.1"/>
    <property type="molecule type" value="Genomic_DNA"/>
</dbReference>
<comment type="caution">
    <text evidence="11">The sequence shown here is derived from an EMBL/GenBank/DDBJ whole genome shotgun (WGS) entry which is preliminary data.</text>
</comment>
<sequence>MFFPSVAKLLLAAGFVHSALAHNIQLPAHGRECFHETLHRDDKMTVTFQVGDREFGSAGNLDIDFWITNPQGQYETFDKSVSNGDFSFDAKHDGKYTYCFGNEHWGAHSKEVSFNVHGIVYVSETDVPADPLETEGKEDPRICGQAVIGEELIGTNTRALSVRHLSELLAQVKDEQSYIVIRERTHRNTAESTNSRVKWWNLFVIGLVVGESVFQVWWLRRFFEVKRVV</sequence>
<feature type="domain" description="GOLD" evidence="10">
    <location>
        <begin position="31"/>
        <end position="118"/>
    </location>
</feature>
<proteinExistence type="inferred from homology"/>
<dbReference type="InterPro" id="IPR015720">
    <property type="entry name" value="Emp24-like"/>
</dbReference>
<evidence type="ECO:0000259" key="10">
    <source>
        <dbReference type="PROSITE" id="PS50866"/>
    </source>
</evidence>
<dbReference type="GO" id="GO:0016020">
    <property type="term" value="C:membrane"/>
    <property type="evidence" value="ECO:0007669"/>
    <property type="project" value="UniProtKB-SubCell"/>
</dbReference>
<organism evidence="11 12">
    <name type="scientific">Colletotrichum spaethianum</name>
    <dbReference type="NCBI Taxonomy" id="700344"/>
    <lineage>
        <taxon>Eukaryota</taxon>
        <taxon>Fungi</taxon>
        <taxon>Dikarya</taxon>
        <taxon>Ascomycota</taxon>
        <taxon>Pezizomycotina</taxon>
        <taxon>Sordariomycetes</taxon>
        <taxon>Hypocreomycetidae</taxon>
        <taxon>Glomerellales</taxon>
        <taxon>Glomerellaceae</taxon>
        <taxon>Colletotrichum</taxon>
        <taxon>Colletotrichum spaethianum species complex</taxon>
    </lineage>
</organism>
<accession>A0AA37LDM7</accession>
<keyword evidence="6" id="KW-0472">Membrane</keyword>
<dbReference type="Pfam" id="PF01105">
    <property type="entry name" value="EMP24_GP25L"/>
    <property type="match status" value="1"/>
</dbReference>
<feature type="chain" id="PRO_5041467387" evidence="9">
    <location>
        <begin position="22"/>
        <end position="229"/>
    </location>
</feature>
<evidence type="ECO:0000256" key="7">
    <source>
        <dbReference type="ARBA" id="ARBA00037847"/>
    </source>
</evidence>
<dbReference type="InterPro" id="IPR009038">
    <property type="entry name" value="GOLD_dom"/>
</dbReference>
<keyword evidence="4 9" id="KW-0732">Signal</keyword>
<comment type="subcellular location">
    <subcellularLocation>
        <location evidence="7">Endomembrane system</location>
        <topology evidence="7">Single-pass membrane protein</topology>
    </subcellularLocation>
    <subcellularLocation>
        <location evidence="1 8">Membrane</location>
        <topology evidence="1 8">Single-pass type I membrane protein</topology>
    </subcellularLocation>
</comment>
<evidence type="ECO:0000313" key="12">
    <source>
        <dbReference type="Proteomes" id="UP001055115"/>
    </source>
</evidence>
<feature type="signal peptide" evidence="9">
    <location>
        <begin position="1"/>
        <end position="21"/>
    </location>
</feature>
<keyword evidence="5" id="KW-1133">Transmembrane helix</keyword>
<evidence type="ECO:0000256" key="6">
    <source>
        <dbReference type="ARBA" id="ARBA00023136"/>
    </source>
</evidence>
<evidence type="ECO:0000256" key="9">
    <source>
        <dbReference type="SAM" id="SignalP"/>
    </source>
</evidence>
<dbReference type="AlphaFoldDB" id="A0AA37LDM7"/>
<protein>
    <submittedName>
        <fullName evidence="11">Endosomal protein P24B</fullName>
    </submittedName>
</protein>
<dbReference type="GeneID" id="73323295"/>
<evidence type="ECO:0000256" key="2">
    <source>
        <dbReference type="ARBA" id="ARBA00007104"/>
    </source>
</evidence>
<evidence type="ECO:0000256" key="8">
    <source>
        <dbReference type="RuleBase" id="RU003827"/>
    </source>
</evidence>
<dbReference type="SUPFAM" id="SSF101576">
    <property type="entry name" value="Supernatant protein factor (SPF), C-terminal domain"/>
    <property type="match status" value="1"/>
</dbReference>
<dbReference type="GO" id="GO:0012505">
    <property type="term" value="C:endomembrane system"/>
    <property type="evidence" value="ECO:0007669"/>
    <property type="project" value="UniProtKB-SubCell"/>
</dbReference>
<dbReference type="SMART" id="SM01190">
    <property type="entry name" value="EMP24_GP25L"/>
    <property type="match status" value="1"/>
</dbReference>
<evidence type="ECO:0000256" key="3">
    <source>
        <dbReference type="ARBA" id="ARBA00022692"/>
    </source>
</evidence>
<evidence type="ECO:0000313" key="11">
    <source>
        <dbReference type="EMBL" id="GKT42312.1"/>
    </source>
</evidence>
<dbReference type="PROSITE" id="PS50866">
    <property type="entry name" value="GOLD"/>
    <property type="match status" value="1"/>
</dbReference>
<gene>
    <name evidence="11" type="ORF">ColSpa_02493</name>
</gene>
<reference evidence="11 12" key="1">
    <citation type="submission" date="2022-03" db="EMBL/GenBank/DDBJ databases">
        <title>Genome data of Colletotrichum spp.</title>
        <authorList>
            <person name="Utami Y.D."/>
            <person name="Hiruma K."/>
        </authorList>
    </citation>
    <scope>NUCLEOTIDE SEQUENCE [LARGE SCALE GENOMIC DNA]</scope>
    <source>
        <strain evidence="11 12">MAFF 239500</strain>
    </source>
</reference>
<evidence type="ECO:0000256" key="1">
    <source>
        <dbReference type="ARBA" id="ARBA00004479"/>
    </source>
</evidence>
<keyword evidence="3 8" id="KW-0812">Transmembrane</keyword>
<dbReference type="PANTHER" id="PTHR22811">
    <property type="entry name" value="TRANSMEMBRANE EMP24 DOMAIN-CONTAINING PROTEIN"/>
    <property type="match status" value="1"/>
</dbReference>
<name>A0AA37LDM7_9PEZI</name>
<comment type="similarity">
    <text evidence="2 8">Belongs to the EMP24/GP25L family.</text>
</comment>
<evidence type="ECO:0000256" key="4">
    <source>
        <dbReference type="ARBA" id="ARBA00022729"/>
    </source>
</evidence>
<dbReference type="RefSeq" id="XP_049124662.1">
    <property type="nucleotide sequence ID" value="XM_049268705.1"/>
</dbReference>
<dbReference type="Proteomes" id="UP001055115">
    <property type="component" value="Unassembled WGS sequence"/>
</dbReference>